<dbReference type="Pfam" id="PF01618">
    <property type="entry name" value="MotA_ExbB"/>
    <property type="match status" value="1"/>
</dbReference>
<dbReference type="GO" id="GO:0005886">
    <property type="term" value="C:plasma membrane"/>
    <property type="evidence" value="ECO:0007669"/>
    <property type="project" value="UniProtKB-SubCell"/>
</dbReference>
<evidence type="ECO:0000256" key="1">
    <source>
        <dbReference type="ARBA" id="ARBA00004429"/>
    </source>
</evidence>
<keyword evidence="4 12" id="KW-0813">Transport</keyword>
<evidence type="ECO:0000313" key="15">
    <source>
        <dbReference type="EMBL" id="GAP38801.1"/>
    </source>
</evidence>
<proteinExistence type="inferred from homology"/>
<dbReference type="PANTHER" id="PTHR30625">
    <property type="entry name" value="PROTEIN TOLQ"/>
    <property type="match status" value="1"/>
</dbReference>
<dbReference type="InterPro" id="IPR002898">
    <property type="entry name" value="MotA_ExbB_proton_chnl"/>
</dbReference>
<keyword evidence="9 13" id="KW-1133">Transmembrane helix</keyword>
<evidence type="ECO:0000256" key="7">
    <source>
        <dbReference type="ARBA" id="ARBA00022692"/>
    </source>
</evidence>
<evidence type="ECO:0000256" key="10">
    <source>
        <dbReference type="ARBA" id="ARBA00023136"/>
    </source>
</evidence>
<evidence type="ECO:0000259" key="14">
    <source>
        <dbReference type="Pfam" id="PF01618"/>
    </source>
</evidence>
<keyword evidence="8 12" id="KW-0653">Protein transport</keyword>
<evidence type="ECO:0000256" key="9">
    <source>
        <dbReference type="ARBA" id="ARBA00022989"/>
    </source>
</evidence>
<dbReference type="EMBL" id="BBYR01000089">
    <property type="protein sequence ID" value="GAP38801.1"/>
    <property type="molecule type" value="Genomic_DNA"/>
</dbReference>
<dbReference type="PANTHER" id="PTHR30625:SF14">
    <property type="entry name" value="BIOPOLYMER TRANSPORT PROTEIN EXBB"/>
    <property type="match status" value="1"/>
</dbReference>
<evidence type="ECO:0000313" key="16">
    <source>
        <dbReference type="Proteomes" id="UP000037660"/>
    </source>
</evidence>
<evidence type="ECO:0000256" key="11">
    <source>
        <dbReference type="ARBA" id="ARBA00024816"/>
    </source>
</evidence>
<accession>A0A0K8P837</accession>
<reference evidence="16" key="1">
    <citation type="submission" date="2015-07" db="EMBL/GenBank/DDBJ databases">
        <title>Discovery of a poly(ethylene terephthalate assimilation.</title>
        <authorList>
            <person name="Yoshida S."/>
            <person name="Hiraga K."/>
            <person name="Takehana T."/>
            <person name="Taniguchi I."/>
            <person name="Yamaji H."/>
            <person name="Maeda Y."/>
            <person name="Toyohara K."/>
            <person name="Miyamoto K."/>
            <person name="Kimura Y."/>
            <person name="Oda K."/>
        </authorList>
    </citation>
    <scope>NUCLEOTIDE SEQUENCE [LARGE SCALE GENOMIC DNA]</scope>
    <source>
        <strain evidence="16">NBRC 110686 / TISTR 2288 / 201-F6</strain>
    </source>
</reference>
<evidence type="ECO:0000256" key="2">
    <source>
        <dbReference type="ARBA" id="ARBA00011471"/>
    </source>
</evidence>
<keyword evidence="5" id="KW-1003">Cell membrane</keyword>
<keyword evidence="16" id="KW-1185">Reference proteome</keyword>
<reference evidence="15 16" key="2">
    <citation type="journal article" date="2016" name="Science">
        <title>A bacterium that degrades and assimilates poly(ethylene terephthalate).</title>
        <authorList>
            <person name="Yoshida S."/>
            <person name="Hiraga K."/>
            <person name="Takehana T."/>
            <person name="Taniguchi I."/>
            <person name="Yamaji H."/>
            <person name="Maeda Y."/>
            <person name="Toyohara K."/>
            <person name="Miyamoto K."/>
            <person name="Kimura Y."/>
            <person name="Oda K."/>
        </authorList>
    </citation>
    <scope>NUCLEOTIDE SEQUENCE [LARGE SCALE GENOMIC DNA]</scope>
    <source>
        <strain evidence="16">NBRC 110686 / TISTR 2288 / 201-F6</strain>
    </source>
</reference>
<comment type="caution">
    <text evidence="15">The sequence shown here is derived from an EMBL/GenBank/DDBJ whole genome shotgun (WGS) entry which is preliminary data.</text>
</comment>
<name>A0A0K8P837_PISS1</name>
<evidence type="ECO:0000256" key="3">
    <source>
        <dbReference type="ARBA" id="ARBA00022093"/>
    </source>
</evidence>
<evidence type="ECO:0000256" key="6">
    <source>
        <dbReference type="ARBA" id="ARBA00022519"/>
    </source>
</evidence>
<evidence type="ECO:0000256" key="5">
    <source>
        <dbReference type="ARBA" id="ARBA00022475"/>
    </source>
</evidence>
<organism evidence="15 16">
    <name type="scientific">Piscinibacter sakaiensis</name>
    <name type="common">Ideonella sakaiensis</name>
    <dbReference type="NCBI Taxonomy" id="1547922"/>
    <lineage>
        <taxon>Bacteria</taxon>
        <taxon>Pseudomonadati</taxon>
        <taxon>Pseudomonadota</taxon>
        <taxon>Betaproteobacteria</taxon>
        <taxon>Burkholderiales</taxon>
        <taxon>Sphaerotilaceae</taxon>
        <taxon>Piscinibacter</taxon>
    </lineage>
</organism>
<gene>
    <name evidence="15" type="ORF">ISF6_5354</name>
</gene>
<dbReference type="Proteomes" id="UP000037660">
    <property type="component" value="Unassembled WGS sequence"/>
</dbReference>
<keyword evidence="10 13" id="KW-0472">Membrane</keyword>
<evidence type="ECO:0000256" key="8">
    <source>
        <dbReference type="ARBA" id="ARBA00022927"/>
    </source>
</evidence>
<feature type="transmembrane region" description="Helical" evidence="13">
    <location>
        <begin position="141"/>
        <end position="168"/>
    </location>
</feature>
<protein>
    <recommendedName>
        <fullName evidence="3">Biopolymer transport protein ExbB</fullName>
    </recommendedName>
</protein>
<dbReference type="GO" id="GO:0017038">
    <property type="term" value="P:protein import"/>
    <property type="evidence" value="ECO:0007669"/>
    <property type="project" value="TreeGrafter"/>
</dbReference>
<keyword evidence="6" id="KW-0997">Cell inner membrane</keyword>
<evidence type="ECO:0000256" key="12">
    <source>
        <dbReference type="RuleBase" id="RU004057"/>
    </source>
</evidence>
<comment type="function">
    <text evidence="11">Involved in the TonB-dependent energy-dependent transport of various receptor-bound substrates. Protects ExbD from proteolytic degradation and functionally stabilizes TonB.</text>
</comment>
<dbReference type="InterPro" id="IPR050790">
    <property type="entry name" value="ExbB/TolQ_transport"/>
</dbReference>
<comment type="subunit">
    <text evidence="2">The accessory proteins ExbB and ExbD seem to form a complex with TonB.</text>
</comment>
<evidence type="ECO:0000256" key="4">
    <source>
        <dbReference type="ARBA" id="ARBA00022448"/>
    </source>
</evidence>
<dbReference type="STRING" id="1547922.ISF6_5354"/>
<sequence length="261" mass="27009">MTMNPDTAAAVPVQALGLGHFIAQADAVGKTLLVVLLAMSVVSWVIVAIKGLTLVARKRRSAAFLNFFWNATSLDAVAHEIATHGAKDPFSHLTSHAMHAQAHHAKYGAAKLEEAGSVGDFVTRTIKKVLDEETTRLENGLAVLATVGATAPFVGLFGTVWGVYHALVAIGMSGAGTLDKVAGPVGEALIMTGLGLAVAIPAVIGYNWLTRSNRVVLSKLDAFAYELHTFVSMGQPLASSEAAAPAAAPSVRALPGRPAAA</sequence>
<keyword evidence="7 13" id="KW-0812">Transmembrane</keyword>
<feature type="domain" description="MotA/TolQ/ExbB proton channel" evidence="14">
    <location>
        <begin position="110"/>
        <end position="220"/>
    </location>
</feature>
<dbReference type="AlphaFoldDB" id="A0A0K8P837"/>
<evidence type="ECO:0000256" key="13">
    <source>
        <dbReference type="SAM" id="Phobius"/>
    </source>
</evidence>
<comment type="subcellular location">
    <subcellularLocation>
        <location evidence="1">Cell inner membrane</location>
        <topology evidence="1">Multi-pass membrane protein</topology>
    </subcellularLocation>
    <subcellularLocation>
        <location evidence="12">Membrane</location>
        <topology evidence="12">Multi-pass membrane protein</topology>
    </subcellularLocation>
</comment>
<feature type="transmembrane region" description="Helical" evidence="13">
    <location>
        <begin position="188"/>
        <end position="209"/>
    </location>
</feature>
<comment type="similarity">
    <text evidence="12">Belongs to the exbB/tolQ family.</text>
</comment>
<feature type="transmembrane region" description="Helical" evidence="13">
    <location>
        <begin position="35"/>
        <end position="56"/>
    </location>
</feature>